<evidence type="ECO:0000256" key="1">
    <source>
        <dbReference type="SAM" id="MobiDB-lite"/>
    </source>
</evidence>
<comment type="caution">
    <text evidence="3">The sequence shown here is derived from an EMBL/GenBank/DDBJ whole genome shotgun (WGS) entry which is preliminary data.</text>
</comment>
<reference evidence="3" key="1">
    <citation type="submission" date="2021-02" db="EMBL/GenBank/DDBJ databases">
        <authorList>
            <person name="Dougan E. K."/>
            <person name="Rhodes N."/>
            <person name="Thang M."/>
            <person name="Chan C."/>
        </authorList>
    </citation>
    <scope>NUCLEOTIDE SEQUENCE</scope>
</reference>
<keyword evidence="2" id="KW-0472">Membrane</keyword>
<feature type="transmembrane region" description="Helical" evidence="2">
    <location>
        <begin position="227"/>
        <end position="248"/>
    </location>
</feature>
<dbReference type="OrthoDB" id="421197at2759"/>
<feature type="transmembrane region" description="Helical" evidence="2">
    <location>
        <begin position="382"/>
        <end position="401"/>
    </location>
</feature>
<dbReference type="Proteomes" id="UP000654075">
    <property type="component" value="Unassembled WGS sequence"/>
</dbReference>
<keyword evidence="4" id="KW-1185">Reference proteome</keyword>
<organism evidence="3 4">
    <name type="scientific">Polarella glacialis</name>
    <name type="common">Dinoflagellate</name>
    <dbReference type="NCBI Taxonomy" id="89957"/>
    <lineage>
        <taxon>Eukaryota</taxon>
        <taxon>Sar</taxon>
        <taxon>Alveolata</taxon>
        <taxon>Dinophyceae</taxon>
        <taxon>Suessiales</taxon>
        <taxon>Suessiaceae</taxon>
        <taxon>Polarella</taxon>
    </lineage>
</organism>
<evidence type="ECO:0000313" key="3">
    <source>
        <dbReference type="EMBL" id="CAE8635714.1"/>
    </source>
</evidence>
<protein>
    <submittedName>
        <fullName evidence="3">Uncharacterized protein</fullName>
    </submittedName>
</protein>
<feature type="region of interest" description="Disordered" evidence="1">
    <location>
        <begin position="137"/>
        <end position="156"/>
    </location>
</feature>
<evidence type="ECO:0000256" key="2">
    <source>
        <dbReference type="SAM" id="Phobius"/>
    </source>
</evidence>
<feature type="region of interest" description="Disordered" evidence="1">
    <location>
        <begin position="16"/>
        <end position="56"/>
    </location>
</feature>
<feature type="transmembrane region" description="Helical" evidence="2">
    <location>
        <begin position="260"/>
        <end position="281"/>
    </location>
</feature>
<gene>
    <name evidence="3" type="ORF">PGLA1383_LOCUS51291</name>
</gene>
<feature type="compositionally biased region" description="Polar residues" evidence="1">
    <location>
        <begin position="143"/>
        <end position="156"/>
    </location>
</feature>
<keyword evidence="2" id="KW-1133">Transmembrane helix</keyword>
<feature type="compositionally biased region" description="Basic and acidic residues" evidence="1">
    <location>
        <begin position="21"/>
        <end position="31"/>
    </location>
</feature>
<evidence type="ECO:0000313" key="4">
    <source>
        <dbReference type="Proteomes" id="UP000654075"/>
    </source>
</evidence>
<feature type="transmembrane region" description="Helical" evidence="2">
    <location>
        <begin position="413"/>
        <end position="432"/>
    </location>
</feature>
<dbReference type="EMBL" id="CAJNNV010031337">
    <property type="protein sequence ID" value="CAE8635714.1"/>
    <property type="molecule type" value="Genomic_DNA"/>
</dbReference>
<accession>A0A813HDV9</accession>
<feature type="region of interest" description="Disordered" evidence="1">
    <location>
        <begin position="322"/>
        <end position="341"/>
    </location>
</feature>
<name>A0A813HDV9_POLGL</name>
<feature type="transmembrane region" description="Helical" evidence="2">
    <location>
        <begin position="293"/>
        <end position="311"/>
    </location>
</feature>
<sequence>MPGVVSVPLRAGSPLAANLSRSHDDLHDMEGSGKLAENMTTGRGEQMPAYLPTDPLKNLSSEIRKQETMPTKMPEGTGRFNDTQLAKEDEELLKNLSSVIREQETMPTKMSEGTGQFKDKQLADEKEMFKNLSSEIRKEEAMTTKTPEGTGQFNDTQLAKEEEEYKHEDIARATSLGPQEATFQGDALRFWNLYDHLKWRLGWLHRHRNEARHEQSSIWRSVLRSSAAGFAIFAINLLDVVWIMPFIISKKNGTWNTVFYLLTCQLVIVISILVVLSRGTLEKRFPSGHMEHFLDILSSVLLTGYAAYLWYEATIAEKETNEQHPLDVSETVEDDPKSSDLKEQSEAERIGQFIILVMLGSLDQIAVYVPLLTAKELNGVELSVAVLVSSAIAIAVCHLLGQATCLVDLVGAVPMWGLVAALAVSSYGWVLGM</sequence>
<dbReference type="AlphaFoldDB" id="A0A813HDV9"/>
<proteinExistence type="predicted"/>
<keyword evidence="2" id="KW-0812">Transmembrane</keyword>